<protein>
    <submittedName>
        <fullName evidence="1">Uncharacterized protein</fullName>
    </submittedName>
</protein>
<dbReference type="Proteomes" id="UP000237105">
    <property type="component" value="Unassembled WGS sequence"/>
</dbReference>
<keyword evidence="2" id="KW-1185">Reference proteome</keyword>
<feature type="non-terminal residue" evidence="1">
    <location>
        <position position="1"/>
    </location>
</feature>
<dbReference type="OrthoDB" id="10621006at2759"/>
<name>A0A2P5D1N3_PARAD</name>
<evidence type="ECO:0000313" key="2">
    <source>
        <dbReference type="Proteomes" id="UP000237105"/>
    </source>
</evidence>
<evidence type="ECO:0000313" key="1">
    <source>
        <dbReference type="EMBL" id="PON67214.1"/>
    </source>
</evidence>
<dbReference type="EMBL" id="JXTB01000073">
    <property type="protein sequence ID" value="PON67214.1"/>
    <property type="molecule type" value="Genomic_DNA"/>
</dbReference>
<reference evidence="2" key="1">
    <citation type="submission" date="2016-06" db="EMBL/GenBank/DDBJ databases">
        <title>Parallel loss of symbiosis genes in relatives of nitrogen-fixing non-legume Parasponia.</title>
        <authorList>
            <person name="Van Velzen R."/>
            <person name="Holmer R."/>
            <person name="Bu F."/>
            <person name="Rutten L."/>
            <person name="Van Zeijl A."/>
            <person name="Liu W."/>
            <person name="Santuari L."/>
            <person name="Cao Q."/>
            <person name="Sharma T."/>
            <person name="Shen D."/>
            <person name="Roswanjaya Y."/>
            <person name="Wardhani T."/>
            <person name="Kalhor M.S."/>
            <person name="Jansen J."/>
            <person name="Van den Hoogen J."/>
            <person name="Gungor B."/>
            <person name="Hartog M."/>
            <person name="Hontelez J."/>
            <person name="Verver J."/>
            <person name="Yang W.-C."/>
            <person name="Schijlen E."/>
            <person name="Repin R."/>
            <person name="Schilthuizen M."/>
            <person name="Schranz E."/>
            <person name="Heidstra R."/>
            <person name="Miyata K."/>
            <person name="Fedorova E."/>
            <person name="Kohlen W."/>
            <person name="Bisseling T."/>
            <person name="Smit S."/>
            <person name="Geurts R."/>
        </authorList>
    </citation>
    <scope>NUCLEOTIDE SEQUENCE [LARGE SCALE GENOMIC DNA]</scope>
    <source>
        <strain evidence="2">cv. WU1-14</strain>
    </source>
</reference>
<organism evidence="1 2">
    <name type="scientific">Parasponia andersonii</name>
    <name type="common">Sponia andersonii</name>
    <dbReference type="NCBI Taxonomy" id="3476"/>
    <lineage>
        <taxon>Eukaryota</taxon>
        <taxon>Viridiplantae</taxon>
        <taxon>Streptophyta</taxon>
        <taxon>Embryophyta</taxon>
        <taxon>Tracheophyta</taxon>
        <taxon>Spermatophyta</taxon>
        <taxon>Magnoliopsida</taxon>
        <taxon>eudicotyledons</taxon>
        <taxon>Gunneridae</taxon>
        <taxon>Pentapetalae</taxon>
        <taxon>rosids</taxon>
        <taxon>fabids</taxon>
        <taxon>Rosales</taxon>
        <taxon>Cannabaceae</taxon>
        <taxon>Parasponia</taxon>
    </lineage>
</organism>
<accession>A0A2P5D1N3</accession>
<proteinExistence type="predicted"/>
<dbReference type="AlphaFoldDB" id="A0A2P5D1N3"/>
<gene>
    <name evidence="1" type="ORF">PanWU01x14_103890</name>
</gene>
<comment type="caution">
    <text evidence="1">The sequence shown here is derived from an EMBL/GenBank/DDBJ whole genome shotgun (WGS) entry which is preliminary data.</text>
</comment>
<sequence length="107" mass="12585">WYVDHAHTSILNLLLDEMSINFNMFCSVMMNWIMSDVDSCLVITIKLHRSLISQNLALLVIWLTTSLHIFLEQQPETQLLHCCEQPQIAFYFSMSQDFPRLEYSSLK</sequence>